<dbReference type="InterPro" id="IPR037215">
    <property type="entry name" value="GUN4-like_sf"/>
</dbReference>
<evidence type="ECO:0000313" key="10">
    <source>
        <dbReference type="Proteomes" id="UP000300142"/>
    </source>
</evidence>
<evidence type="ECO:0000256" key="7">
    <source>
        <dbReference type="SAM" id="Phobius"/>
    </source>
</evidence>
<evidence type="ECO:0000256" key="4">
    <source>
        <dbReference type="ARBA" id="ARBA00022777"/>
    </source>
</evidence>
<dbReference type="RefSeq" id="WP_137666630.1">
    <property type="nucleotide sequence ID" value="NZ_BJCE01000023.1"/>
</dbReference>
<dbReference type="AlphaFoldDB" id="A0A479ZTW1"/>
<dbReference type="PANTHER" id="PTHR43289">
    <property type="entry name" value="MITOGEN-ACTIVATED PROTEIN KINASE KINASE KINASE 20-RELATED"/>
    <property type="match status" value="1"/>
</dbReference>
<dbReference type="GO" id="GO:0004674">
    <property type="term" value="F:protein serine/threonine kinase activity"/>
    <property type="evidence" value="ECO:0007669"/>
    <property type="project" value="UniProtKB-EC"/>
</dbReference>
<evidence type="ECO:0000256" key="2">
    <source>
        <dbReference type="ARBA" id="ARBA00022679"/>
    </source>
</evidence>
<dbReference type="InterPro" id="IPR008629">
    <property type="entry name" value="GUN4-like"/>
</dbReference>
<dbReference type="SUPFAM" id="SSF56112">
    <property type="entry name" value="Protein kinase-like (PK-like)"/>
    <property type="match status" value="1"/>
</dbReference>
<keyword evidence="7" id="KW-1133">Transmembrane helix</keyword>
<feature type="transmembrane region" description="Helical" evidence="7">
    <location>
        <begin position="410"/>
        <end position="431"/>
    </location>
</feature>
<evidence type="ECO:0000313" key="9">
    <source>
        <dbReference type="EMBL" id="GCL35975.1"/>
    </source>
</evidence>
<dbReference type="CDD" id="cd16383">
    <property type="entry name" value="GUN4"/>
    <property type="match status" value="1"/>
</dbReference>
<keyword evidence="4 9" id="KW-0418">Kinase</keyword>
<dbReference type="Pfam" id="PF00069">
    <property type="entry name" value="Pkinase"/>
    <property type="match status" value="1"/>
</dbReference>
<keyword evidence="2" id="KW-0808">Transferase</keyword>
<dbReference type="Gene3D" id="1.10.10.1770">
    <property type="entry name" value="Gun4-like"/>
    <property type="match status" value="1"/>
</dbReference>
<dbReference type="InterPro" id="IPR011009">
    <property type="entry name" value="Kinase-like_dom_sf"/>
</dbReference>
<reference evidence="10" key="1">
    <citation type="submission" date="2019-02" db="EMBL/GenBank/DDBJ databases">
        <title>Draft genome sequence of Sphaerospermopsis reniformis NIES-1949.</title>
        <authorList>
            <person name="Yamaguchi H."/>
            <person name="Suzuki S."/>
            <person name="Kawachi M."/>
        </authorList>
    </citation>
    <scope>NUCLEOTIDE SEQUENCE [LARGE SCALE GENOMIC DNA]</scope>
    <source>
        <strain evidence="10">NIES-1949</strain>
    </source>
</reference>
<dbReference type="SUPFAM" id="SSF140869">
    <property type="entry name" value="GUN4-like"/>
    <property type="match status" value="1"/>
</dbReference>
<dbReference type="GO" id="GO:0005524">
    <property type="term" value="F:ATP binding"/>
    <property type="evidence" value="ECO:0007669"/>
    <property type="project" value="UniProtKB-UniRule"/>
</dbReference>
<feature type="binding site" evidence="6">
    <location>
        <position position="43"/>
    </location>
    <ligand>
        <name>ATP</name>
        <dbReference type="ChEBI" id="CHEBI:30616"/>
    </ligand>
</feature>
<keyword evidence="7" id="KW-0472">Membrane</keyword>
<dbReference type="PROSITE" id="PS50011">
    <property type="entry name" value="PROTEIN_KINASE_DOM"/>
    <property type="match status" value="1"/>
</dbReference>
<dbReference type="PROSITE" id="PS00107">
    <property type="entry name" value="PROTEIN_KINASE_ATP"/>
    <property type="match status" value="1"/>
</dbReference>
<name>A0A479ZTW1_9CYAN</name>
<gene>
    <name evidence="9" type="ORF">SR1949_10750</name>
</gene>
<keyword evidence="5 6" id="KW-0067">ATP-binding</keyword>
<evidence type="ECO:0000259" key="8">
    <source>
        <dbReference type="PROSITE" id="PS50011"/>
    </source>
</evidence>
<dbReference type="EC" id="2.7.11.1" evidence="1"/>
<dbReference type="Gene3D" id="1.25.40.620">
    <property type="match status" value="1"/>
</dbReference>
<sequence>MLQPGKALKKRPQYVIETEIGVGGFGVTYKAKHQDLNFPVVIKTPNSRLCRDANYPKFVEGFRKEGRRLADITQFHHPHIVRIIDFFEEDNLPCLVMDFVKGENLYHLVQDKGILSESNAIDYIKQIADALSLCHENGIIHRDAHPGNMILRENSNTVVLIDFGLAGNVNSQSINQAANLAFAPWEQMLETEKSASIDVYTLAASLFYLVTGDTPTPCLARKMLNNDLIEPKRINSKISDRLNKAIIQGLELEPKNRPQSMKEWVGLFPGLSSGNNGNELELKSDVGMDYNKLQNYLKAGNWKEADKETAQVMLEVAKREKEGWLDTEHIDNFPYKDLRTIDQLWVKYSDGRFGFSVQKRIYQGLGGTREYNSEIWNKFGDKVGWRKGGSWLRSGLYYRDITFDIKAPEGHLPCVCFGWGVVVLGVWGVLFSRVETCKL</sequence>
<dbReference type="Gene3D" id="3.30.200.20">
    <property type="entry name" value="Phosphorylase Kinase, domain 1"/>
    <property type="match status" value="1"/>
</dbReference>
<keyword evidence="3 6" id="KW-0547">Nucleotide-binding</keyword>
<comment type="caution">
    <text evidence="9">The sequence shown here is derived from an EMBL/GenBank/DDBJ whole genome shotgun (WGS) entry which is preliminary data.</text>
</comment>
<dbReference type="InterPro" id="IPR000719">
    <property type="entry name" value="Prot_kinase_dom"/>
</dbReference>
<organism evidence="9 10">
    <name type="scientific">Sphaerospermopsis reniformis</name>
    <dbReference type="NCBI Taxonomy" id="531300"/>
    <lineage>
        <taxon>Bacteria</taxon>
        <taxon>Bacillati</taxon>
        <taxon>Cyanobacteriota</taxon>
        <taxon>Cyanophyceae</taxon>
        <taxon>Nostocales</taxon>
        <taxon>Aphanizomenonaceae</taxon>
        <taxon>Sphaerospermopsis</taxon>
    </lineage>
</organism>
<evidence type="ECO:0000256" key="1">
    <source>
        <dbReference type="ARBA" id="ARBA00012513"/>
    </source>
</evidence>
<dbReference type="Proteomes" id="UP000300142">
    <property type="component" value="Unassembled WGS sequence"/>
</dbReference>
<proteinExistence type="predicted"/>
<evidence type="ECO:0000256" key="3">
    <source>
        <dbReference type="ARBA" id="ARBA00022741"/>
    </source>
</evidence>
<dbReference type="PANTHER" id="PTHR43289:SF6">
    <property type="entry name" value="SERINE_THREONINE-PROTEIN KINASE NEKL-3"/>
    <property type="match status" value="1"/>
</dbReference>
<evidence type="ECO:0000256" key="5">
    <source>
        <dbReference type="ARBA" id="ARBA00022840"/>
    </source>
</evidence>
<accession>A0A479ZTW1</accession>
<dbReference type="EMBL" id="BJCE01000023">
    <property type="protein sequence ID" value="GCL35975.1"/>
    <property type="molecule type" value="Genomic_DNA"/>
</dbReference>
<evidence type="ECO:0000256" key="6">
    <source>
        <dbReference type="PROSITE-ProRule" id="PRU10141"/>
    </source>
</evidence>
<keyword evidence="10" id="KW-1185">Reference proteome</keyword>
<dbReference type="InterPro" id="IPR017441">
    <property type="entry name" value="Protein_kinase_ATP_BS"/>
</dbReference>
<feature type="domain" description="Protein kinase" evidence="8">
    <location>
        <begin position="14"/>
        <end position="271"/>
    </location>
</feature>
<protein>
    <recommendedName>
        <fullName evidence="1">non-specific serine/threonine protein kinase</fullName>
        <ecNumber evidence="1">2.7.11.1</ecNumber>
    </recommendedName>
</protein>
<dbReference type="CDD" id="cd14014">
    <property type="entry name" value="STKc_PknB_like"/>
    <property type="match status" value="1"/>
</dbReference>
<dbReference type="Pfam" id="PF05419">
    <property type="entry name" value="GUN4"/>
    <property type="match status" value="1"/>
</dbReference>
<dbReference type="Gene3D" id="1.10.510.10">
    <property type="entry name" value="Transferase(Phosphotransferase) domain 1"/>
    <property type="match status" value="1"/>
</dbReference>
<keyword evidence="7" id="KW-0812">Transmembrane</keyword>